<accession>A0A5B9DFX4</accession>
<name>A0A5B9DFX4_9ARCH</name>
<keyword evidence="1" id="KW-0472">Membrane</keyword>
<organism evidence="3 4">
    <name type="scientific">Promethearchaeum syntrophicum</name>
    <dbReference type="NCBI Taxonomy" id="2594042"/>
    <lineage>
        <taxon>Archaea</taxon>
        <taxon>Promethearchaeati</taxon>
        <taxon>Promethearchaeota</taxon>
        <taxon>Promethearchaeia</taxon>
        <taxon>Promethearchaeales</taxon>
        <taxon>Promethearchaeaceae</taxon>
        <taxon>Promethearchaeum</taxon>
    </lineage>
</organism>
<dbReference type="SMART" id="SM00014">
    <property type="entry name" value="acidPPc"/>
    <property type="match status" value="1"/>
</dbReference>
<dbReference type="GeneID" id="41331727"/>
<gene>
    <name evidence="3" type="ORF">DSAG12_03759</name>
</gene>
<feature type="transmembrane region" description="Helical" evidence="1">
    <location>
        <begin position="248"/>
        <end position="266"/>
    </location>
</feature>
<evidence type="ECO:0000256" key="1">
    <source>
        <dbReference type="SAM" id="Phobius"/>
    </source>
</evidence>
<dbReference type="Pfam" id="PF01569">
    <property type="entry name" value="PAP2"/>
    <property type="match status" value="1"/>
</dbReference>
<feature type="transmembrane region" description="Helical" evidence="1">
    <location>
        <begin position="110"/>
        <end position="128"/>
    </location>
</feature>
<dbReference type="InterPro" id="IPR036938">
    <property type="entry name" value="PAP2/HPO_sf"/>
</dbReference>
<dbReference type="Gene3D" id="1.20.144.10">
    <property type="entry name" value="Phosphatidic acid phosphatase type 2/haloperoxidase"/>
    <property type="match status" value="1"/>
</dbReference>
<feature type="transmembrane region" description="Helical" evidence="1">
    <location>
        <begin position="220"/>
        <end position="242"/>
    </location>
</feature>
<dbReference type="InterPro" id="IPR000326">
    <property type="entry name" value="PAP2/HPO"/>
</dbReference>
<proteinExistence type="predicted"/>
<dbReference type="EMBL" id="CP042905">
    <property type="protein sequence ID" value="QEE17921.1"/>
    <property type="molecule type" value="Genomic_DNA"/>
</dbReference>
<dbReference type="Proteomes" id="UP000321408">
    <property type="component" value="Chromosome"/>
</dbReference>
<evidence type="ECO:0000313" key="4">
    <source>
        <dbReference type="Proteomes" id="UP000321408"/>
    </source>
</evidence>
<feature type="transmembrane region" description="Helical" evidence="1">
    <location>
        <begin position="180"/>
        <end position="199"/>
    </location>
</feature>
<keyword evidence="4" id="KW-1185">Reference proteome</keyword>
<feature type="transmembrane region" description="Helical" evidence="1">
    <location>
        <begin position="79"/>
        <end position="98"/>
    </location>
</feature>
<reference evidence="3 4" key="2">
    <citation type="journal article" date="2024" name="Int. J. Syst. Evol. Microbiol.">
        <title>Promethearchaeum syntrophicum gen. nov., sp. nov., an anaerobic, obligately syntrophic archaeon, the first isolate of the lineage 'Asgard' archaea, and proposal of the new archaeal phylum Promethearchaeota phyl. nov. and kingdom Promethearchaeati regn. nov.</title>
        <authorList>
            <person name="Imachi H."/>
            <person name="Nobu M.K."/>
            <person name="Kato S."/>
            <person name="Takaki Y."/>
            <person name="Miyazaki M."/>
            <person name="Miyata M."/>
            <person name="Ogawara M."/>
            <person name="Saito Y."/>
            <person name="Sakai S."/>
            <person name="Tahara Y.O."/>
            <person name="Takano Y."/>
            <person name="Tasumi E."/>
            <person name="Uematsu K."/>
            <person name="Yoshimura T."/>
            <person name="Itoh T."/>
            <person name="Ohkuma M."/>
            <person name="Takai K."/>
        </authorList>
    </citation>
    <scope>NUCLEOTIDE SEQUENCE [LARGE SCALE GENOMIC DNA]</scope>
    <source>
        <strain evidence="3 4">MK-D1</strain>
    </source>
</reference>
<keyword evidence="1" id="KW-1133">Transmembrane helix</keyword>
<keyword evidence="1" id="KW-0812">Transmembrane</keyword>
<dbReference type="SUPFAM" id="SSF48317">
    <property type="entry name" value="Acid phosphatase/Vanadium-dependent haloperoxidase"/>
    <property type="match status" value="1"/>
</dbReference>
<protein>
    <submittedName>
        <fullName evidence="3">Phosphatase PAP2 family protein</fullName>
    </submittedName>
</protein>
<dbReference type="RefSeq" id="WP_147664799.1">
    <property type="nucleotide sequence ID" value="NZ_CP042905.2"/>
</dbReference>
<evidence type="ECO:0000313" key="3">
    <source>
        <dbReference type="EMBL" id="QEE17921.1"/>
    </source>
</evidence>
<reference evidence="3 4" key="1">
    <citation type="journal article" date="2020" name="Nature">
        <title>Isolation of an archaeon at the prokaryote-eukaryote interface.</title>
        <authorList>
            <person name="Imachi H."/>
            <person name="Nobu M.K."/>
            <person name="Nakahara N."/>
            <person name="Morono Y."/>
            <person name="Ogawara M."/>
            <person name="Takaki Y."/>
            <person name="Takano Y."/>
            <person name="Uematsu K."/>
            <person name="Ikuta T."/>
            <person name="Ito M."/>
            <person name="Matsui Y."/>
            <person name="Miyazaki M."/>
            <person name="Murata K."/>
            <person name="Saito Y."/>
            <person name="Sakai S."/>
            <person name="Song C."/>
            <person name="Tasumi E."/>
            <person name="Yamanaka Y."/>
            <person name="Yamaguchi T."/>
            <person name="Kamagata Y."/>
            <person name="Tamaki H."/>
            <person name="Takai K."/>
        </authorList>
    </citation>
    <scope>NUCLEOTIDE SEQUENCE [LARGE SCALE GENOMIC DNA]</scope>
    <source>
        <strain evidence="3 4">MK-D1</strain>
    </source>
</reference>
<dbReference type="KEGG" id="psyt:DSAG12_03759"/>
<dbReference type="AlphaFoldDB" id="A0A5B9DFX4"/>
<feature type="transmembrane region" description="Helical" evidence="1">
    <location>
        <begin position="16"/>
        <end position="35"/>
    </location>
</feature>
<feature type="domain" description="Phosphatidic acid phosphatase type 2/haloperoxidase" evidence="2">
    <location>
        <begin position="108"/>
        <end position="263"/>
    </location>
</feature>
<evidence type="ECO:0000259" key="2">
    <source>
        <dbReference type="SMART" id="SM00014"/>
    </source>
</evidence>
<sequence>MQEEHQNPFKSFLKTFRFFIVFVLIMLIGSILFMINEGALDIAITNVFYDSSLSLGERFFLIEAQPWKFLNDENDYFEYFLYLTLIPMILIGLIGLIMKKQWKFLLRYGLYAFFSAVVGPGIVVNFIFKDLWGRPRPRQTVLWPNSVTADNYEWYALWKPVFIEDPSLIGQGKSFPSGHVALLAIYVIFFFMFMHPVLWAQLFKKGKENSKIKLFCTFKWLGLIFSIIVGIFTGIGRIAVGAHHASDVLWSFGMVYIVNAIFYYLIFQIPKFEKKMVLDYNLSIEILK</sequence>